<evidence type="ECO:0000256" key="1">
    <source>
        <dbReference type="ARBA" id="ARBA00022729"/>
    </source>
</evidence>
<dbReference type="InterPro" id="IPR003790">
    <property type="entry name" value="GHL10"/>
</dbReference>
<dbReference type="InterPro" id="IPR036116">
    <property type="entry name" value="FN3_sf"/>
</dbReference>
<dbReference type="InterPro" id="IPR013783">
    <property type="entry name" value="Ig-like_fold"/>
</dbReference>
<dbReference type="SUPFAM" id="SSF51445">
    <property type="entry name" value="(Trans)glycosidases"/>
    <property type="match status" value="1"/>
</dbReference>
<sequence>MKKHLAWLCLLLFLGLEGCKTAQKPRAGFRDFGPMGLRREMRAVWIATVDNIDWPSRKNLSPEDQREEFIRILDTHKRTGINAVFVQVRAAADAFYAKSEEPWSEWLTGKQGRAPEPFYDPMEFMIEECHRRGMEFHAWLNLNRVSHRVSKSISNENIGRQHPEWVFEYDGYKLFNFGLPEVREYITGITTNIVKNYDVDGIHFDDYFYPYTVTGQTLKDEEAFRQYGGRFRSKDDWRRDNIDKLIKQISDAIIAEKPYVKFGVSPFGVWRNRKDDPTGSATEGGQTSYDNLYADTKKWMKAGWIDYIVPQIYFSTKHDKVPFKILTSWWLKHTYGRHLYIGQGAYKVGVQEKDRAWTNASEFSNQMRFIRLNPEITGSVFFSSKSLINNKLGHADSLRTNFYKEPAFPPTMPWKDRVAPQTPSNLQISDTRNGVELRWNASEPARDGDKAHYYAVYRYSDSEKPRLLAACYEGQTRALDRTALRNRRYTYAITALDRLHNESEAVLASIMVRSTVRVSKK</sequence>
<dbReference type="PANTHER" id="PTHR43405">
    <property type="entry name" value="GLYCOSYL HYDROLASE DIGH"/>
    <property type="match status" value="1"/>
</dbReference>
<dbReference type="KEGG" id="run:DR864_21035"/>
<organism evidence="3 4">
    <name type="scientific">Runella rosea</name>
    <dbReference type="NCBI Taxonomy" id="2259595"/>
    <lineage>
        <taxon>Bacteria</taxon>
        <taxon>Pseudomonadati</taxon>
        <taxon>Bacteroidota</taxon>
        <taxon>Cytophagia</taxon>
        <taxon>Cytophagales</taxon>
        <taxon>Spirosomataceae</taxon>
        <taxon>Runella</taxon>
    </lineage>
</organism>
<dbReference type="PANTHER" id="PTHR43405:SF1">
    <property type="entry name" value="GLYCOSYL HYDROLASE DIGH"/>
    <property type="match status" value="1"/>
</dbReference>
<keyword evidence="4" id="KW-1185">Reference proteome</keyword>
<dbReference type="Gene3D" id="2.60.40.10">
    <property type="entry name" value="Immunoglobulins"/>
    <property type="match status" value="1"/>
</dbReference>
<dbReference type="InterPro" id="IPR017853">
    <property type="entry name" value="GH"/>
</dbReference>
<dbReference type="InterPro" id="IPR052177">
    <property type="entry name" value="Divisome_Glycosyl_Hydrolase"/>
</dbReference>
<evidence type="ECO:0000313" key="4">
    <source>
        <dbReference type="Proteomes" id="UP000251993"/>
    </source>
</evidence>
<proteinExistence type="predicted"/>
<evidence type="ECO:0000313" key="3">
    <source>
        <dbReference type="EMBL" id="AXE20056.1"/>
    </source>
</evidence>
<gene>
    <name evidence="3" type="ORF">DR864_21035</name>
</gene>
<dbReference type="OrthoDB" id="9773203at2"/>
<keyword evidence="1" id="KW-0732">Signal</keyword>
<dbReference type="Gene3D" id="3.20.20.80">
    <property type="entry name" value="Glycosidases"/>
    <property type="match status" value="1"/>
</dbReference>
<protein>
    <submittedName>
        <fullName evidence="3">Glycoside hydrolase</fullName>
    </submittedName>
</protein>
<dbReference type="AlphaFoldDB" id="A0A344TN35"/>
<reference evidence="3 4" key="1">
    <citation type="submission" date="2018-07" db="EMBL/GenBank/DDBJ databases">
        <title>Genome sequencing of Runella.</title>
        <authorList>
            <person name="Baek M.-G."/>
            <person name="Yi H."/>
        </authorList>
    </citation>
    <scope>NUCLEOTIDE SEQUENCE [LARGE SCALE GENOMIC DNA]</scope>
    <source>
        <strain evidence="3 4">HYN0085</strain>
    </source>
</reference>
<dbReference type="GO" id="GO:0016787">
    <property type="term" value="F:hydrolase activity"/>
    <property type="evidence" value="ECO:0007669"/>
    <property type="project" value="UniProtKB-KW"/>
</dbReference>
<dbReference type="EMBL" id="CP030850">
    <property type="protein sequence ID" value="AXE20056.1"/>
    <property type="molecule type" value="Genomic_DNA"/>
</dbReference>
<name>A0A344TN35_9BACT</name>
<dbReference type="Proteomes" id="UP000251993">
    <property type="component" value="Chromosome"/>
</dbReference>
<keyword evidence="3" id="KW-0378">Hydrolase</keyword>
<feature type="domain" description="Glycosyl hydrolase-like 10" evidence="2">
    <location>
        <begin position="40"/>
        <end position="357"/>
    </location>
</feature>
<dbReference type="SUPFAM" id="SSF49265">
    <property type="entry name" value="Fibronectin type III"/>
    <property type="match status" value="1"/>
</dbReference>
<evidence type="ECO:0000259" key="2">
    <source>
        <dbReference type="Pfam" id="PF02638"/>
    </source>
</evidence>
<dbReference type="Pfam" id="PF02638">
    <property type="entry name" value="GHL10"/>
    <property type="match status" value="1"/>
</dbReference>
<dbReference type="RefSeq" id="WP_114068822.1">
    <property type="nucleotide sequence ID" value="NZ_CP030850.1"/>
</dbReference>
<accession>A0A344TN35</accession>